<reference evidence="10" key="1">
    <citation type="thesis" date="2020" institute="ProQuest LLC" country="789 East Eisenhower Parkway, Ann Arbor, MI, USA">
        <title>Comparative Genomics and Chromosome Evolution.</title>
        <authorList>
            <person name="Mudd A.B."/>
        </authorList>
    </citation>
    <scope>NUCLEOTIDE SEQUENCE</scope>
    <source>
        <strain evidence="10">Female2</strain>
        <tissue evidence="10">Blood</tissue>
    </source>
</reference>
<dbReference type="InterPro" id="IPR010979">
    <property type="entry name" value="Ribosomal_uS13-like_H2TH"/>
</dbReference>
<dbReference type="InterPro" id="IPR012319">
    <property type="entry name" value="FPG_cat"/>
</dbReference>
<dbReference type="PANTHER" id="PTHR22993">
    <property type="entry name" value="FORMAMIDOPYRIMIDINE-DNA GLYCOSYLASE"/>
    <property type="match status" value="1"/>
</dbReference>
<name>A0A8T2JL12_9PIPI</name>
<comment type="caution">
    <text evidence="10">The sequence shown here is derived from an EMBL/GenBank/DDBJ whole genome shotgun (WGS) entry which is preliminary data.</text>
</comment>
<dbReference type="GO" id="GO:0003684">
    <property type="term" value="F:damaged DNA binding"/>
    <property type="evidence" value="ECO:0007669"/>
    <property type="project" value="InterPro"/>
</dbReference>
<evidence type="ECO:0000313" key="11">
    <source>
        <dbReference type="Proteomes" id="UP000812440"/>
    </source>
</evidence>
<evidence type="ECO:0000256" key="2">
    <source>
        <dbReference type="ARBA" id="ARBA00022763"/>
    </source>
</evidence>
<keyword evidence="7" id="KW-0511">Multifunctional enzyme</keyword>
<proteinExistence type="predicted"/>
<dbReference type="GO" id="GO:0019104">
    <property type="term" value="F:DNA N-glycosylase activity"/>
    <property type="evidence" value="ECO:0007669"/>
    <property type="project" value="InterPro"/>
</dbReference>
<dbReference type="EMBL" id="JAACNH010000004">
    <property type="protein sequence ID" value="KAG8445849.1"/>
    <property type="molecule type" value="Genomic_DNA"/>
</dbReference>
<gene>
    <name evidence="10" type="ORF">GDO86_010584</name>
</gene>
<dbReference type="SMART" id="SM00898">
    <property type="entry name" value="Fapy_DNA_glyco"/>
    <property type="match status" value="1"/>
</dbReference>
<accession>A0A8T2JL12</accession>
<evidence type="ECO:0000256" key="7">
    <source>
        <dbReference type="ARBA" id="ARBA00023268"/>
    </source>
</evidence>
<dbReference type="SMART" id="SM01232">
    <property type="entry name" value="H2TH"/>
    <property type="match status" value="1"/>
</dbReference>
<sequence>MPEGPTVKRFSLLASPFVNQQVVKVGGSTKQILIQDLQGQQFQACQVHGKNLYLKFGFCKEPVAEKATDRKDGEIGETSRDCVLSPADEDNTGIHMGRWLRFHFGLYGSIRSNEFARAKQANKRGDWKDPTPRLAMFLTDLVSWSFQLLMTWCSSPASDPRDILSPEFDKEQAVRALSFPRPVSFTLMDQKNFSGLGFVTGKKSNVKCNIIKNEILYLAQIHPLSIGSFLPLEKLRVLVDLALSFTSNWLSHKLKKKGLHYHTLHEGILQ</sequence>
<dbReference type="GO" id="GO:0005634">
    <property type="term" value="C:nucleus"/>
    <property type="evidence" value="ECO:0007669"/>
    <property type="project" value="TreeGrafter"/>
</dbReference>
<keyword evidence="11" id="KW-1185">Reference proteome</keyword>
<dbReference type="PROSITE" id="PS51068">
    <property type="entry name" value="FPG_CAT"/>
    <property type="match status" value="1"/>
</dbReference>
<dbReference type="OrthoDB" id="444592at2759"/>
<protein>
    <recommendedName>
        <fullName evidence="1">DNA-(apurinic or apyrimidinic site) lyase</fullName>
        <ecNumber evidence="1">4.2.99.18</ecNumber>
    </recommendedName>
</protein>
<keyword evidence="8" id="KW-0326">Glycosidase</keyword>
<keyword evidence="5" id="KW-0234">DNA repair</keyword>
<keyword evidence="2" id="KW-0227">DNA damage</keyword>
<evidence type="ECO:0000259" key="9">
    <source>
        <dbReference type="PROSITE" id="PS51068"/>
    </source>
</evidence>
<organism evidence="10 11">
    <name type="scientific">Hymenochirus boettgeri</name>
    <name type="common">Congo dwarf clawed frog</name>
    <dbReference type="NCBI Taxonomy" id="247094"/>
    <lineage>
        <taxon>Eukaryota</taxon>
        <taxon>Metazoa</taxon>
        <taxon>Chordata</taxon>
        <taxon>Craniata</taxon>
        <taxon>Vertebrata</taxon>
        <taxon>Euteleostomi</taxon>
        <taxon>Amphibia</taxon>
        <taxon>Batrachia</taxon>
        <taxon>Anura</taxon>
        <taxon>Pipoidea</taxon>
        <taxon>Pipidae</taxon>
        <taxon>Pipinae</taxon>
        <taxon>Hymenochirus</taxon>
    </lineage>
</organism>
<keyword evidence="4" id="KW-0238">DNA-binding</keyword>
<keyword evidence="3" id="KW-0378">Hydrolase</keyword>
<dbReference type="SUPFAM" id="SSF46946">
    <property type="entry name" value="S13-like H2TH domain"/>
    <property type="match status" value="1"/>
</dbReference>
<evidence type="ECO:0000256" key="3">
    <source>
        <dbReference type="ARBA" id="ARBA00022801"/>
    </source>
</evidence>
<dbReference type="Proteomes" id="UP000812440">
    <property type="component" value="Chromosome 5"/>
</dbReference>
<dbReference type="GO" id="GO:0140078">
    <property type="term" value="F:class I DNA-(apurinic or apyrimidinic site) endonuclease activity"/>
    <property type="evidence" value="ECO:0007669"/>
    <property type="project" value="UniProtKB-EC"/>
</dbReference>
<dbReference type="GO" id="GO:0008270">
    <property type="term" value="F:zinc ion binding"/>
    <property type="evidence" value="ECO:0007669"/>
    <property type="project" value="InterPro"/>
</dbReference>
<evidence type="ECO:0000256" key="1">
    <source>
        <dbReference type="ARBA" id="ARBA00012720"/>
    </source>
</evidence>
<evidence type="ECO:0000313" key="10">
    <source>
        <dbReference type="EMBL" id="KAG8445849.1"/>
    </source>
</evidence>
<dbReference type="Gene3D" id="1.10.8.50">
    <property type="match status" value="1"/>
</dbReference>
<dbReference type="AlphaFoldDB" id="A0A8T2JL12"/>
<feature type="domain" description="Formamidopyrimidine-DNA glycosylase catalytic" evidence="9">
    <location>
        <begin position="2"/>
        <end position="125"/>
    </location>
</feature>
<evidence type="ECO:0000256" key="6">
    <source>
        <dbReference type="ARBA" id="ARBA00023239"/>
    </source>
</evidence>
<evidence type="ECO:0000256" key="8">
    <source>
        <dbReference type="ARBA" id="ARBA00023295"/>
    </source>
</evidence>
<dbReference type="EC" id="4.2.99.18" evidence="1"/>
<keyword evidence="6" id="KW-0456">Lyase</keyword>
<evidence type="ECO:0000256" key="4">
    <source>
        <dbReference type="ARBA" id="ARBA00023125"/>
    </source>
</evidence>
<dbReference type="InterPro" id="IPR015886">
    <property type="entry name" value="H2TH_FPG"/>
</dbReference>
<dbReference type="GO" id="GO:0006284">
    <property type="term" value="P:base-excision repair"/>
    <property type="evidence" value="ECO:0007669"/>
    <property type="project" value="InterPro"/>
</dbReference>
<evidence type="ECO:0000256" key="5">
    <source>
        <dbReference type="ARBA" id="ARBA00023204"/>
    </source>
</evidence>
<dbReference type="PANTHER" id="PTHR22993:SF29">
    <property type="entry name" value="ENDONUCLEASE 8-LIKE 2"/>
    <property type="match status" value="1"/>
</dbReference>